<dbReference type="Proteomes" id="UP000255125">
    <property type="component" value="Unassembled WGS sequence"/>
</dbReference>
<reference evidence="2 3" key="1">
    <citation type="submission" date="2018-06" db="EMBL/GenBank/DDBJ databases">
        <authorList>
            <consortium name="Pathogen Informatics"/>
            <person name="Doyle S."/>
        </authorList>
    </citation>
    <scope>NUCLEOTIDE SEQUENCE [LARGE SCALE GENOMIC DNA]</scope>
    <source>
        <strain evidence="2 3">NCTC10392</strain>
    </source>
</reference>
<evidence type="ECO:0000313" key="3">
    <source>
        <dbReference type="Proteomes" id="UP000255125"/>
    </source>
</evidence>
<sequence length="171" mass="18488">MSRLKVMGLSLVLLAGCENDPQLQVLNDELQAIRQQAVPLAHEAPAVMPGPRFFSSAPPLRDPFQPPDPPAVRAAGKPGPAPDFDRPRQFLEGFAVDQFQMVGTLSLGAQTFALLRGVAGVHRLAVGDYLGTDHGRVVAIHEGRLELVELFPDGEGAWLERPRTLVLNVNS</sequence>
<dbReference type="PROSITE" id="PS51257">
    <property type="entry name" value="PROKAR_LIPOPROTEIN"/>
    <property type="match status" value="1"/>
</dbReference>
<feature type="compositionally biased region" description="Pro residues" evidence="1">
    <location>
        <begin position="60"/>
        <end position="70"/>
    </location>
</feature>
<feature type="region of interest" description="Disordered" evidence="1">
    <location>
        <begin position="55"/>
        <end position="82"/>
    </location>
</feature>
<evidence type="ECO:0000256" key="1">
    <source>
        <dbReference type="SAM" id="MobiDB-lite"/>
    </source>
</evidence>
<dbReference type="Pfam" id="PF04351">
    <property type="entry name" value="PilP"/>
    <property type="match status" value="1"/>
</dbReference>
<dbReference type="AlphaFoldDB" id="A0A379I6A2"/>
<proteinExistence type="predicted"/>
<dbReference type="OrthoDB" id="5296580at2"/>
<dbReference type="PIRSF" id="PIRSF016481">
    <property type="entry name" value="Pilus_assembly_PilP"/>
    <property type="match status" value="1"/>
</dbReference>
<dbReference type="EMBL" id="UGUS01000002">
    <property type="protein sequence ID" value="SUD27692.1"/>
    <property type="molecule type" value="Genomic_DNA"/>
</dbReference>
<evidence type="ECO:0000313" key="2">
    <source>
        <dbReference type="EMBL" id="SUD27692.1"/>
    </source>
</evidence>
<name>A0A379I6A2_PSEFL</name>
<gene>
    <name evidence="2" type="primary">pilOP</name>
    <name evidence="2" type="ORF">NCTC10392_00482</name>
</gene>
<dbReference type="InterPro" id="IPR007446">
    <property type="entry name" value="PilP"/>
</dbReference>
<accession>A0A379I6A2</accession>
<protein>
    <submittedName>
        <fullName evidence="2">Type IV pilus biogenesis protein PilOP</fullName>
    </submittedName>
</protein>
<dbReference type="Gene3D" id="2.30.30.830">
    <property type="match status" value="1"/>
</dbReference>
<dbReference type="KEGG" id="pfn:HZ99_20175"/>
<organism evidence="2 3">
    <name type="scientific">Pseudomonas fluorescens</name>
    <dbReference type="NCBI Taxonomy" id="294"/>
    <lineage>
        <taxon>Bacteria</taxon>
        <taxon>Pseudomonadati</taxon>
        <taxon>Pseudomonadota</taxon>
        <taxon>Gammaproteobacteria</taxon>
        <taxon>Pseudomonadales</taxon>
        <taxon>Pseudomonadaceae</taxon>
        <taxon>Pseudomonas</taxon>
    </lineage>
</organism>